<evidence type="ECO:0000313" key="2">
    <source>
        <dbReference type="WBParaSite" id="nRc.2.0.1.t00913-RA"/>
    </source>
</evidence>
<keyword evidence="1" id="KW-1185">Reference proteome</keyword>
<evidence type="ECO:0000313" key="1">
    <source>
        <dbReference type="Proteomes" id="UP000887565"/>
    </source>
</evidence>
<organism evidence="1 2">
    <name type="scientific">Romanomermis culicivorax</name>
    <name type="common">Nematode worm</name>
    <dbReference type="NCBI Taxonomy" id="13658"/>
    <lineage>
        <taxon>Eukaryota</taxon>
        <taxon>Metazoa</taxon>
        <taxon>Ecdysozoa</taxon>
        <taxon>Nematoda</taxon>
        <taxon>Enoplea</taxon>
        <taxon>Dorylaimia</taxon>
        <taxon>Mermithida</taxon>
        <taxon>Mermithoidea</taxon>
        <taxon>Mermithidae</taxon>
        <taxon>Romanomermis</taxon>
    </lineage>
</organism>
<reference evidence="2" key="1">
    <citation type="submission" date="2022-11" db="UniProtKB">
        <authorList>
            <consortium name="WormBaseParasite"/>
        </authorList>
    </citation>
    <scope>IDENTIFICATION</scope>
</reference>
<proteinExistence type="predicted"/>
<protein>
    <submittedName>
        <fullName evidence="2">Uncharacterized protein</fullName>
    </submittedName>
</protein>
<dbReference type="Proteomes" id="UP000887565">
    <property type="component" value="Unplaced"/>
</dbReference>
<sequence length="99" mass="11366">MNLFKQEERLLFGTTEIQKIVGDYGELDLNEAESLKEWEIVTRDYVYPLAKKPNRGDLWTDVCVSVISRSTAFPNLSKICRILMILNVQNAIFGALDKK</sequence>
<accession>A0A915HH23</accession>
<name>A0A915HH23_ROMCU</name>
<dbReference type="WBParaSite" id="nRc.2.0.1.t00913-RA">
    <property type="protein sequence ID" value="nRc.2.0.1.t00913-RA"/>
    <property type="gene ID" value="nRc.2.0.1.g00913"/>
</dbReference>
<dbReference type="AlphaFoldDB" id="A0A915HH23"/>